<evidence type="ECO:0000256" key="6">
    <source>
        <dbReference type="ARBA" id="ARBA00022553"/>
    </source>
</evidence>
<protein>
    <recommendedName>
        <fullName evidence="10">L-gulonate 3-dehydrogenase</fullName>
        <ecNumber evidence="9">1.1.1.45</ecNumber>
    </recommendedName>
    <alternativeName>
        <fullName evidence="10">L-gulonate 3-dehydrogenase</fullName>
    </alternativeName>
</protein>
<evidence type="ECO:0000313" key="15">
    <source>
        <dbReference type="EMBL" id="EFT84136.1"/>
    </source>
</evidence>
<dbReference type="InterPro" id="IPR013328">
    <property type="entry name" value="6PGD_dom2"/>
</dbReference>
<dbReference type="PANTHER" id="PTHR48075">
    <property type="entry name" value="3-HYDROXYACYL-COA DEHYDROGENASE FAMILY PROTEIN"/>
    <property type="match status" value="1"/>
</dbReference>
<dbReference type="GO" id="GO:0005737">
    <property type="term" value="C:cytoplasm"/>
    <property type="evidence" value="ECO:0007669"/>
    <property type="project" value="UniProtKB-SubCell"/>
</dbReference>
<feature type="binding site" evidence="12">
    <location>
        <position position="282"/>
    </location>
    <ligand>
        <name>NAD(+)</name>
        <dbReference type="ChEBI" id="CHEBI:57540"/>
    </ligand>
</feature>
<evidence type="ECO:0000313" key="16">
    <source>
        <dbReference type="Proteomes" id="UP000004946"/>
    </source>
</evidence>
<dbReference type="InterPro" id="IPR006108">
    <property type="entry name" value="3HC_DH_C"/>
</dbReference>
<dbReference type="RefSeq" id="WP_006289884.1">
    <property type="nucleotide sequence ID" value="NZ_AP012333.1"/>
</dbReference>
<dbReference type="PROSITE" id="PS00067">
    <property type="entry name" value="3HCDH"/>
    <property type="match status" value="1"/>
</dbReference>
<dbReference type="EMBL" id="AEON01000001">
    <property type="protein sequence ID" value="EFT84136.1"/>
    <property type="molecule type" value="Genomic_DNA"/>
</dbReference>
<dbReference type="InterPro" id="IPR022694">
    <property type="entry name" value="3-OHacyl-CoA_DH"/>
</dbReference>
<dbReference type="GO" id="GO:0006631">
    <property type="term" value="P:fatty acid metabolic process"/>
    <property type="evidence" value="ECO:0007669"/>
    <property type="project" value="InterPro"/>
</dbReference>
<feature type="binding site" evidence="12">
    <location>
        <position position="36"/>
    </location>
    <ligand>
        <name>NAD(+)</name>
        <dbReference type="ChEBI" id="CHEBI:57540"/>
    </ligand>
</feature>
<dbReference type="GO" id="GO:0070403">
    <property type="term" value="F:NAD+ binding"/>
    <property type="evidence" value="ECO:0007669"/>
    <property type="project" value="InterPro"/>
</dbReference>
<evidence type="ECO:0000256" key="1">
    <source>
        <dbReference type="ARBA" id="ARBA00004496"/>
    </source>
</evidence>
<dbReference type="GO" id="GO:0050104">
    <property type="term" value="F:L-gulonate 3-dehydrogenase activity"/>
    <property type="evidence" value="ECO:0007669"/>
    <property type="project" value="UniProtKB-EC"/>
</dbReference>
<dbReference type="InterPro" id="IPR006180">
    <property type="entry name" value="3-OHacyl-CoA_DH_CS"/>
</dbReference>
<comment type="pathway">
    <text evidence="2">Lipid metabolism; butanoate metabolism.</text>
</comment>
<comment type="subcellular location">
    <subcellularLocation>
        <location evidence="1">Cytoplasm</location>
    </subcellularLocation>
</comment>
<dbReference type="EC" id="1.1.1.45" evidence="9"/>
<keyword evidence="5" id="KW-0963">Cytoplasm</keyword>
<dbReference type="Gene3D" id="3.40.50.720">
    <property type="entry name" value="NAD(P)-binding Rossmann-like Domain"/>
    <property type="match status" value="1"/>
</dbReference>
<keyword evidence="8 12" id="KW-0520">NAD</keyword>
<dbReference type="InterPro" id="IPR006176">
    <property type="entry name" value="3-OHacyl-CoA_DH_NAD-bd"/>
</dbReference>
<dbReference type="InterPro" id="IPR008927">
    <property type="entry name" value="6-PGluconate_DH-like_C_sf"/>
</dbReference>
<dbReference type="SUPFAM" id="SSF48179">
    <property type="entry name" value="6-phosphogluconate dehydrogenase C-terminal domain-like"/>
    <property type="match status" value="1"/>
</dbReference>
<evidence type="ECO:0000256" key="12">
    <source>
        <dbReference type="PIRSR" id="PIRSR000105-2"/>
    </source>
</evidence>
<comment type="caution">
    <text evidence="15">The sequence shown here is derived from an EMBL/GenBank/DDBJ whole genome shotgun (WGS) entry which is preliminary data.</text>
</comment>
<dbReference type="HOGENOM" id="CLU_009834_2_0_11"/>
<feature type="domain" description="3-hydroxyacyl-CoA dehydrogenase NAD binding" evidence="14">
    <location>
        <begin position="8"/>
        <end position="188"/>
    </location>
</feature>
<accession>E6K024</accession>
<dbReference type="Pfam" id="PF00725">
    <property type="entry name" value="3HCDH"/>
    <property type="match status" value="1"/>
</dbReference>
<feature type="binding site" evidence="12">
    <location>
        <position position="148"/>
    </location>
    <ligand>
        <name>NAD(+)</name>
        <dbReference type="ChEBI" id="CHEBI:57540"/>
    </ligand>
</feature>
<dbReference type="PATRIC" id="fig|864564.6.peg.568"/>
<comment type="subunit">
    <text evidence="4">Homodimer.</text>
</comment>
<evidence type="ECO:0000256" key="5">
    <source>
        <dbReference type="ARBA" id="ARBA00022490"/>
    </source>
</evidence>
<dbReference type="AlphaFoldDB" id="E6K024"/>
<evidence type="ECO:0000256" key="3">
    <source>
        <dbReference type="ARBA" id="ARBA00009463"/>
    </source>
</evidence>
<sequence length="326" mass="35145">MRIEDMTTVGAIGSGTMGHAIALEFAVHGYQVHLVDQSDRLLDHGLDLIRADALEFASHGLLKEGEDVDDVLSRVSPFTDYHEALAGVGYVTESVAENMDVKHEVWLKAEEAAPTDAIFATNTSGLSPTKIASVLAHPERFLVAHYWNPAHLMPLVEVVPGGKTSPKAVDATLGLLKAIGKKPTRLNKESLGFVGNRIQMAVLREAFHIVEEGVASAEDVDAIVKYSLGRRWSILGPIASADLGGLDVFAAVSSYLFKDMDNGVDTPALLAEKVKEGHLGNKTGQGFYAWSGQEGAKTVARRDEELMEALVRDSKESQKESQAAED</sequence>
<evidence type="ECO:0000256" key="7">
    <source>
        <dbReference type="ARBA" id="ARBA00023002"/>
    </source>
</evidence>
<dbReference type="KEGG" id="pdo:PSDT_0516"/>
<dbReference type="Proteomes" id="UP000004946">
    <property type="component" value="Chromosome"/>
</dbReference>
<dbReference type="eggNOG" id="COG1250">
    <property type="taxonomic scope" value="Bacteria"/>
</dbReference>
<keyword evidence="7" id="KW-0560">Oxidoreductase</keyword>
<dbReference type="PANTHER" id="PTHR48075:SF1">
    <property type="entry name" value="LAMBDA-CRYSTALLIN HOMOLOG"/>
    <property type="match status" value="1"/>
</dbReference>
<dbReference type="PIRSF" id="PIRSF000105">
    <property type="entry name" value="HCDH"/>
    <property type="match status" value="1"/>
</dbReference>
<feature type="binding site" evidence="12">
    <location>
        <begin position="13"/>
        <end position="18"/>
    </location>
    <ligand>
        <name>NAD(+)</name>
        <dbReference type="ChEBI" id="CHEBI:57540"/>
    </ligand>
</feature>
<feature type="binding site" evidence="12">
    <location>
        <position position="124"/>
    </location>
    <ligand>
        <name>NAD(+)</name>
        <dbReference type="ChEBI" id="CHEBI:57540"/>
    </ligand>
</feature>
<name>E6K024_PARDN</name>
<dbReference type="Gene3D" id="1.10.1040.10">
    <property type="entry name" value="N-(1-d-carboxylethyl)-l-norvaline Dehydrogenase, domain 2"/>
    <property type="match status" value="1"/>
</dbReference>
<keyword evidence="16" id="KW-1185">Reference proteome</keyword>
<evidence type="ECO:0000256" key="9">
    <source>
        <dbReference type="ARBA" id="ARBA00038962"/>
    </source>
</evidence>
<reference evidence="15 16" key="1">
    <citation type="submission" date="2010-12" db="EMBL/GenBank/DDBJ databases">
        <authorList>
            <person name="Muzny D."/>
            <person name="Qin X."/>
            <person name="Buhay C."/>
            <person name="Dugan-Rocha S."/>
            <person name="Ding Y."/>
            <person name="Chen G."/>
            <person name="Hawes A."/>
            <person name="Holder M."/>
            <person name="Jhangiani S."/>
            <person name="Johnson A."/>
            <person name="Khan Z."/>
            <person name="Li Z."/>
            <person name="Liu W."/>
            <person name="Liu X."/>
            <person name="Perez L."/>
            <person name="Shen H."/>
            <person name="Wang Q."/>
            <person name="Watt J."/>
            <person name="Xi L."/>
            <person name="Xin Y."/>
            <person name="Zhou J."/>
            <person name="Deng J."/>
            <person name="Jiang H."/>
            <person name="Liu Y."/>
            <person name="Qu J."/>
            <person name="Song X.-Z."/>
            <person name="Zhang L."/>
            <person name="Villasana D."/>
            <person name="Johnson A."/>
            <person name="Liu J."/>
            <person name="Liyanage D."/>
            <person name="Lorensuhewa L."/>
            <person name="Robinson T."/>
            <person name="Song A."/>
            <person name="Song B.-B."/>
            <person name="Dinh H."/>
            <person name="Thornton R."/>
            <person name="Coyle M."/>
            <person name="Francisco L."/>
            <person name="Jackson L."/>
            <person name="Javaid M."/>
            <person name="Korchina V."/>
            <person name="Kovar C."/>
            <person name="Mata R."/>
            <person name="Mathew T."/>
            <person name="Ngo R."/>
            <person name="Nguyen L."/>
            <person name="Nguyen N."/>
            <person name="Okwuonu G."/>
            <person name="Ongeri F."/>
            <person name="Pham C."/>
            <person name="Simmons D."/>
            <person name="Wilczek-Boney K."/>
            <person name="Hale W."/>
            <person name="Jakkamsetti A."/>
            <person name="Pham P."/>
            <person name="Ruth R."/>
            <person name="San Lucas F."/>
            <person name="Warren J."/>
            <person name="Zhang J."/>
            <person name="Zhao Z."/>
            <person name="Zhou C."/>
            <person name="Zhu D."/>
            <person name="Lee S."/>
            <person name="Bess C."/>
            <person name="Blankenburg K."/>
            <person name="Forbes L."/>
            <person name="Fu Q."/>
            <person name="Gubbala S."/>
            <person name="Hirani K."/>
            <person name="Jayaseelan J.C."/>
            <person name="Lara F."/>
            <person name="Munidasa M."/>
            <person name="Palculict T."/>
            <person name="Patil S."/>
            <person name="Pu L.-L."/>
            <person name="Saada N."/>
            <person name="Tang L."/>
            <person name="Weissenberger G."/>
            <person name="Zhu Y."/>
            <person name="Hemphill L."/>
            <person name="Shang Y."/>
            <person name="Youmans B."/>
            <person name="Ayvaz T."/>
            <person name="Ross M."/>
            <person name="Santibanez J."/>
            <person name="Aqrawi P."/>
            <person name="Gross S."/>
            <person name="Joshi V."/>
            <person name="Fowler G."/>
            <person name="Nazareth L."/>
            <person name="Reid J."/>
            <person name="Worley K."/>
            <person name="Petrosino J."/>
            <person name="Highlander S."/>
            <person name="Gibbs R."/>
        </authorList>
    </citation>
    <scope>NUCLEOTIDE SEQUENCE [LARGE SCALE GENOMIC DNA]</scope>
    <source>
        <strain evidence="15 16">DSM 10105</strain>
    </source>
</reference>
<feature type="binding site" evidence="12">
    <location>
        <position position="102"/>
    </location>
    <ligand>
        <name>NAD(+)</name>
        <dbReference type="ChEBI" id="CHEBI:57540"/>
    </ligand>
</feature>
<keyword evidence="6" id="KW-0597">Phosphoprotein</keyword>
<comment type="similarity">
    <text evidence="3">Belongs to the 3-hydroxyacyl-CoA dehydrogenase family.</text>
</comment>
<feature type="domain" description="3-hydroxyacyl-CoA dehydrogenase C-terminal" evidence="13">
    <location>
        <begin position="192"/>
        <end position="290"/>
    </location>
</feature>
<evidence type="ECO:0000256" key="11">
    <source>
        <dbReference type="PIRSR" id="PIRSR000105-1"/>
    </source>
</evidence>
<dbReference type="InterPro" id="IPR036291">
    <property type="entry name" value="NAD(P)-bd_dom_sf"/>
</dbReference>
<dbReference type="Pfam" id="PF02737">
    <property type="entry name" value="3HCDH_N"/>
    <property type="match status" value="1"/>
</dbReference>
<evidence type="ECO:0000259" key="14">
    <source>
        <dbReference type="Pfam" id="PF02737"/>
    </source>
</evidence>
<evidence type="ECO:0000256" key="8">
    <source>
        <dbReference type="ARBA" id="ARBA00023027"/>
    </source>
</evidence>
<feature type="binding site" evidence="12">
    <location>
        <position position="97"/>
    </location>
    <ligand>
        <name>NAD(+)</name>
        <dbReference type="ChEBI" id="CHEBI:57540"/>
    </ligand>
</feature>
<evidence type="ECO:0000256" key="10">
    <source>
        <dbReference type="ARBA" id="ARBA00042709"/>
    </source>
</evidence>
<proteinExistence type="inferred from homology"/>
<gene>
    <name evidence="15" type="ORF">HMPREF0620_1141</name>
</gene>
<evidence type="ECO:0000256" key="2">
    <source>
        <dbReference type="ARBA" id="ARBA00005086"/>
    </source>
</evidence>
<evidence type="ECO:0000259" key="13">
    <source>
        <dbReference type="Pfam" id="PF00725"/>
    </source>
</evidence>
<organism evidence="15 16">
    <name type="scientific">Parascardovia denticolens DSM 10105 = JCM 12538</name>
    <dbReference type="NCBI Taxonomy" id="864564"/>
    <lineage>
        <taxon>Bacteria</taxon>
        <taxon>Bacillati</taxon>
        <taxon>Actinomycetota</taxon>
        <taxon>Actinomycetes</taxon>
        <taxon>Bifidobacteriales</taxon>
        <taxon>Bifidobacteriaceae</taxon>
        <taxon>Parascardovia</taxon>
    </lineage>
</organism>
<dbReference type="SUPFAM" id="SSF51735">
    <property type="entry name" value="NAD(P)-binding Rossmann-fold domains"/>
    <property type="match status" value="1"/>
</dbReference>
<feature type="site" description="Important for catalytic activity" evidence="11">
    <location>
        <position position="145"/>
    </location>
</feature>
<evidence type="ECO:0000256" key="4">
    <source>
        <dbReference type="ARBA" id="ARBA00011738"/>
    </source>
</evidence>